<accession>A0A4Q2T0L6</accession>
<protein>
    <submittedName>
        <fullName evidence="2">MaoC family dehydratase</fullName>
    </submittedName>
</protein>
<dbReference type="InterPro" id="IPR002539">
    <property type="entry name" value="MaoC-like_dom"/>
</dbReference>
<dbReference type="CDD" id="cd03454">
    <property type="entry name" value="YdeM"/>
    <property type="match status" value="1"/>
</dbReference>
<organism evidence="2 3">
    <name type="scientific">Ciceribacter ferrooxidans</name>
    <dbReference type="NCBI Taxonomy" id="2509717"/>
    <lineage>
        <taxon>Bacteria</taxon>
        <taxon>Pseudomonadati</taxon>
        <taxon>Pseudomonadota</taxon>
        <taxon>Alphaproteobacteria</taxon>
        <taxon>Hyphomicrobiales</taxon>
        <taxon>Rhizobiaceae</taxon>
        <taxon>Ciceribacter</taxon>
    </lineage>
</organism>
<evidence type="ECO:0000259" key="1">
    <source>
        <dbReference type="Pfam" id="PF01575"/>
    </source>
</evidence>
<dbReference type="Pfam" id="PF01575">
    <property type="entry name" value="MaoC_dehydratas"/>
    <property type="match status" value="1"/>
</dbReference>
<dbReference type="AlphaFoldDB" id="A0A4Q2T0L6"/>
<dbReference type="OrthoDB" id="9797938at2"/>
<dbReference type="PANTHER" id="PTHR43664:SF1">
    <property type="entry name" value="BETA-METHYLMALYL-COA DEHYDRATASE"/>
    <property type="match status" value="1"/>
</dbReference>
<dbReference type="Gene3D" id="3.10.129.10">
    <property type="entry name" value="Hotdog Thioesterase"/>
    <property type="match status" value="1"/>
</dbReference>
<dbReference type="RefSeq" id="WP_129332345.1">
    <property type="nucleotide sequence ID" value="NZ_SDVB01000238.1"/>
</dbReference>
<dbReference type="Proteomes" id="UP000291088">
    <property type="component" value="Unassembled WGS sequence"/>
</dbReference>
<proteinExistence type="predicted"/>
<name>A0A4Q2T0L6_9HYPH</name>
<reference evidence="2 3" key="1">
    <citation type="submission" date="2019-01" db="EMBL/GenBank/DDBJ databases">
        <authorList>
            <person name="Deng T."/>
        </authorList>
    </citation>
    <scope>NUCLEOTIDE SEQUENCE [LARGE SCALE GENOMIC DNA]</scope>
    <source>
        <strain evidence="2 3">F8825</strain>
    </source>
</reference>
<sequence>MQAERLHYEDFTPGRRFELGPRTVSAEEIIEFAKEFDPQPMHLSEEAGRASILGGLSASGWHTSSLFMRMMIDSYVGATASEGAPGIDAMQWRKPVLSRDTLSGHSTVEATRPMRSRPGLGIVTFGHELFNQRGELVLSARNSIMVRQRNPEKASA</sequence>
<dbReference type="SUPFAM" id="SSF54637">
    <property type="entry name" value="Thioesterase/thiol ester dehydrase-isomerase"/>
    <property type="match status" value="1"/>
</dbReference>
<evidence type="ECO:0000313" key="2">
    <source>
        <dbReference type="EMBL" id="RYC11912.1"/>
    </source>
</evidence>
<gene>
    <name evidence="2" type="ORF">EUU22_12650</name>
</gene>
<dbReference type="PANTHER" id="PTHR43664">
    <property type="entry name" value="MONOAMINE OXIDASE-RELATED"/>
    <property type="match status" value="1"/>
</dbReference>
<comment type="caution">
    <text evidence="2">The sequence shown here is derived from an EMBL/GenBank/DDBJ whole genome shotgun (WGS) entry which is preliminary data.</text>
</comment>
<evidence type="ECO:0000313" key="3">
    <source>
        <dbReference type="Proteomes" id="UP000291088"/>
    </source>
</evidence>
<dbReference type="InterPro" id="IPR029069">
    <property type="entry name" value="HotDog_dom_sf"/>
</dbReference>
<keyword evidence="3" id="KW-1185">Reference proteome</keyword>
<dbReference type="InterPro" id="IPR052342">
    <property type="entry name" value="MCH/BMMD"/>
</dbReference>
<feature type="domain" description="MaoC-like" evidence="1">
    <location>
        <begin position="13"/>
        <end position="115"/>
    </location>
</feature>
<dbReference type="EMBL" id="SDVB01000238">
    <property type="protein sequence ID" value="RYC11912.1"/>
    <property type="molecule type" value="Genomic_DNA"/>
</dbReference>